<dbReference type="SUPFAM" id="SSF53187">
    <property type="entry name" value="Zn-dependent exopeptidases"/>
    <property type="match status" value="1"/>
</dbReference>
<evidence type="ECO:0000313" key="1">
    <source>
        <dbReference type="EMBL" id="AYG94962.1"/>
    </source>
</evidence>
<dbReference type="Proteomes" id="UP000276984">
    <property type="component" value="Chromosome"/>
</dbReference>
<dbReference type="GO" id="GO:0016787">
    <property type="term" value="F:hydrolase activity"/>
    <property type="evidence" value="ECO:0007669"/>
    <property type="project" value="UniProtKB-KW"/>
</dbReference>
<dbReference type="RefSeq" id="WP_121482110.1">
    <property type="nucleotide sequence ID" value="NZ_CP032707.1"/>
</dbReference>
<sequence>MVDTAPFEILPAQGGRTTPLVFASPHSGEVYPADMEAAVCERSLRSAEDAAVDRLIDAGPSEGAVLIAARIGRAYVDLNRAPDDWDPVLIADAPEGAASPKAQAGYGVVPRLAGDGRPLYARRLTLAQAQARVAQVHAPYHAALAGLMTTTRARSGRAVLIDWHSMPARATNGAVDVVLGDRHGTSCDPALTRRLRRLFEAQGLVVGLNHPYAGGYATQVWGRPGEGFEAVQVELSRALYWDEAAAAPSAGWKRCRTAVRRVIAALCADPALG</sequence>
<protein>
    <submittedName>
        <fullName evidence="1">N-formylglutamate amidohydrolase</fullName>
    </submittedName>
</protein>
<keyword evidence="1" id="KW-0378">Hydrolase</keyword>
<gene>
    <name evidence="1" type="ORF">D8I30_07030</name>
</gene>
<dbReference type="Pfam" id="PF05013">
    <property type="entry name" value="FGase"/>
    <property type="match status" value="1"/>
</dbReference>
<organism evidence="1 2">
    <name type="scientific">Brevundimonas naejangsanensis</name>
    <dbReference type="NCBI Taxonomy" id="588932"/>
    <lineage>
        <taxon>Bacteria</taxon>
        <taxon>Pseudomonadati</taxon>
        <taxon>Pseudomonadota</taxon>
        <taxon>Alphaproteobacteria</taxon>
        <taxon>Caulobacterales</taxon>
        <taxon>Caulobacteraceae</taxon>
        <taxon>Brevundimonas</taxon>
    </lineage>
</organism>
<keyword evidence="2" id="KW-1185">Reference proteome</keyword>
<evidence type="ECO:0000313" key="2">
    <source>
        <dbReference type="Proteomes" id="UP000276984"/>
    </source>
</evidence>
<dbReference type="OrthoDB" id="9802050at2"/>
<proteinExistence type="predicted"/>
<accession>A0A494RLW9</accession>
<dbReference type="Gene3D" id="3.40.630.40">
    <property type="entry name" value="Zn-dependent exopeptidases"/>
    <property type="match status" value="1"/>
</dbReference>
<dbReference type="AlphaFoldDB" id="A0A494RLW9"/>
<reference evidence="1 2" key="1">
    <citation type="submission" date="2018-10" db="EMBL/GenBank/DDBJ databases">
        <title>Complete genome sequence of Brevundimonas naejangsanensis BRV3.</title>
        <authorList>
            <person name="Berrios L."/>
            <person name="Ely B."/>
        </authorList>
    </citation>
    <scope>NUCLEOTIDE SEQUENCE [LARGE SCALE GENOMIC DNA]</scope>
    <source>
        <strain evidence="1 2">BRV3</strain>
    </source>
</reference>
<dbReference type="InterPro" id="IPR007709">
    <property type="entry name" value="N-FG_amidohydro"/>
</dbReference>
<name>A0A494RLW9_9CAUL</name>
<dbReference type="EMBL" id="CP032707">
    <property type="protein sequence ID" value="AYG94962.1"/>
    <property type="molecule type" value="Genomic_DNA"/>
</dbReference>